<evidence type="ECO:0000313" key="3">
    <source>
        <dbReference type="Proteomes" id="UP001059209"/>
    </source>
</evidence>
<dbReference type="PANTHER" id="PTHR38011">
    <property type="entry name" value="DIHYDROFOLATE REDUCTASE FAMILY PROTEIN (AFU_ORTHOLOGUE AFUA_8G06820)"/>
    <property type="match status" value="1"/>
</dbReference>
<dbReference type="Gene3D" id="3.40.430.10">
    <property type="entry name" value="Dihydrofolate Reductase, subunit A"/>
    <property type="match status" value="1"/>
</dbReference>
<reference evidence="2" key="1">
    <citation type="submission" date="2022-09" db="EMBL/GenBank/DDBJ databases">
        <title>Maribacter litopenaei sp. nov., isolated from the intestinal tract of the Pacific White Shrimp, Litopenaeus vannamei.</title>
        <authorList>
            <person name="Kim S.Y."/>
            <person name="Hwang C.Y."/>
        </authorList>
    </citation>
    <scope>NUCLEOTIDE SEQUENCE</scope>
    <source>
        <strain evidence="2">HL-LV01</strain>
    </source>
</reference>
<dbReference type="SUPFAM" id="SSF53597">
    <property type="entry name" value="Dihydrofolate reductase-like"/>
    <property type="match status" value="1"/>
</dbReference>
<dbReference type="InterPro" id="IPR050765">
    <property type="entry name" value="Riboflavin_Biosynth_HTPR"/>
</dbReference>
<accession>A0ABY5Y441</accession>
<evidence type="ECO:0000259" key="1">
    <source>
        <dbReference type="Pfam" id="PF01872"/>
    </source>
</evidence>
<evidence type="ECO:0000313" key="2">
    <source>
        <dbReference type="EMBL" id="UWX53629.1"/>
    </source>
</evidence>
<dbReference type="InterPro" id="IPR024072">
    <property type="entry name" value="DHFR-like_dom_sf"/>
</dbReference>
<dbReference type="InterPro" id="IPR002734">
    <property type="entry name" value="RibDG_C"/>
</dbReference>
<dbReference type="Proteomes" id="UP001059209">
    <property type="component" value="Chromosome"/>
</dbReference>
<dbReference type="PANTHER" id="PTHR38011:SF11">
    <property type="entry name" value="2,5-DIAMINO-6-RIBOSYLAMINO-4(3H)-PYRIMIDINONE 5'-PHOSPHATE REDUCTASE"/>
    <property type="match status" value="1"/>
</dbReference>
<name>A0ABY5Y441_9FLAO</name>
<dbReference type="RefSeq" id="WP_260571104.1">
    <property type="nucleotide sequence ID" value="NZ_CP104205.1"/>
</dbReference>
<dbReference type="Pfam" id="PF01872">
    <property type="entry name" value="RibD_C"/>
    <property type="match status" value="1"/>
</dbReference>
<protein>
    <submittedName>
        <fullName evidence="2">Dihydrofolate reductase family protein</fullName>
    </submittedName>
</protein>
<gene>
    <name evidence="2" type="ORF">NYZ99_10555</name>
</gene>
<sequence>MKTNSSKVILHMVSSLDGFIAKKDNSISWFETTSRYEKGETGQDPIAFLKTIDCYVMGSHTYELALELSKSHGWAYGETPTIVLTSRDFKSDKPHIRFHYGDVTHLFNEKLKKKYKLIWVAGGSMVAKEFIKLQLVDEIRVSILPIILGEGLPFFDHIGQELLLDLKDTTAYKNGMVELCYTIKKE</sequence>
<keyword evidence="3" id="KW-1185">Reference proteome</keyword>
<feature type="domain" description="Bacterial bifunctional deaminase-reductase C-terminal" evidence="1">
    <location>
        <begin position="77"/>
        <end position="177"/>
    </location>
</feature>
<proteinExistence type="predicted"/>
<dbReference type="EMBL" id="CP104205">
    <property type="protein sequence ID" value="UWX53629.1"/>
    <property type="molecule type" value="Genomic_DNA"/>
</dbReference>
<organism evidence="2 3">
    <name type="scientific">Maribacter litopenaei</name>
    <dbReference type="NCBI Taxonomy" id="2976127"/>
    <lineage>
        <taxon>Bacteria</taxon>
        <taxon>Pseudomonadati</taxon>
        <taxon>Bacteroidota</taxon>
        <taxon>Flavobacteriia</taxon>
        <taxon>Flavobacteriales</taxon>
        <taxon>Flavobacteriaceae</taxon>
        <taxon>Maribacter</taxon>
    </lineage>
</organism>